<reference evidence="1 2" key="1">
    <citation type="submission" date="2014-04" db="EMBL/GenBank/DDBJ databases">
        <title>Evolutionary Origins and Diversification of the Mycorrhizal Mutualists.</title>
        <authorList>
            <consortium name="DOE Joint Genome Institute"/>
            <consortium name="Mycorrhizal Genomics Consortium"/>
            <person name="Kohler A."/>
            <person name="Kuo A."/>
            <person name="Nagy L.G."/>
            <person name="Floudas D."/>
            <person name="Copeland A."/>
            <person name="Barry K.W."/>
            <person name="Cichocki N."/>
            <person name="Veneault-Fourrey C."/>
            <person name="LaButti K."/>
            <person name="Lindquist E.A."/>
            <person name="Lipzen A."/>
            <person name="Lundell T."/>
            <person name="Morin E."/>
            <person name="Murat C."/>
            <person name="Riley R."/>
            <person name="Ohm R."/>
            <person name="Sun H."/>
            <person name="Tunlid A."/>
            <person name="Henrissat B."/>
            <person name="Grigoriev I.V."/>
            <person name="Hibbett D.S."/>
            <person name="Martin F."/>
        </authorList>
    </citation>
    <scope>NUCLEOTIDE SEQUENCE [LARGE SCALE GENOMIC DNA]</scope>
    <source>
        <strain evidence="1 2">Koide BX008</strain>
    </source>
</reference>
<organism evidence="1 2">
    <name type="scientific">Amanita muscaria (strain Koide BX008)</name>
    <dbReference type="NCBI Taxonomy" id="946122"/>
    <lineage>
        <taxon>Eukaryota</taxon>
        <taxon>Fungi</taxon>
        <taxon>Dikarya</taxon>
        <taxon>Basidiomycota</taxon>
        <taxon>Agaricomycotina</taxon>
        <taxon>Agaricomycetes</taxon>
        <taxon>Agaricomycetidae</taxon>
        <taxon>Agaricales</taxon>
        <taxon>Pluteineae</taxon>
        <taxon>Amanitaceae</taxon>
        <taxon>Amanita</taxon>
    </lineage>
</organism>
<dbReference type="InParanoid" id="A0A0C2S3P6"/>
<accession>A0A0C2S3P6</accession>
<dbReference type="HOGENOM" id="CLU_2903702_0_0_1"/>
<dbReference type="EMBL" id="KN818375">
    <property type="protein sequence ID" value="KIL57295.1"/>
    <property type="molecule type" value="Genomic_DNA"/>
</dbReference>
<dbReference type="AlphaFoldDB" id="A0A0C2S3P6"/>
<protein>
    <submittedName>
        <fullName evidence="1">Uncharacterized protein</fullName>
    </submittedName>
</protein>
<keyword evidence="2" id="KW-1185">Reference proteome</keyword>
<evidence type="ECO:0000313" key="2">
    <source>
        <dbReference type="Proteomes" id="UP000054549"/>
    </source>
</evidence>
<proteinExistence type="predicted"/>
<dbReference type="Proteomes" id="UP000054549">
    <property type="component" value="Unassembled WGS sequence"/>
</dbReference>
<name>A0A0C2S3P6_AMAMK</name>
<gene>
    <name evidence="1" type="ORF">M378DRAFT_171895</name>
</gene>
<evidence type="ECO:0000313" key="1">
    <source>
        <dbReference type="EMBL" id="KIL57295.1"/>
    </source>
</evidence>
<sequence length="62" mass="6869">MNMKGKLAHVRHGKMLVVIKAQPRVTRFAMSSNTSQARGLFPITIIHPKVGSNDTKEEAPLE</sequence>